<organism evidence="1">
    <name type="scientific">marine sediment metagenome</name>
    <dbReference type="NCBI Taxonomy" id="412755"/>
    <lineage>
        <taxon>unclassified sequences</taxon>
        <taxon>metagenomes</taxon>
        <taxon>ecological metagenomes</taxon>
    </lineage>
</organism>
<dbReference type="AlphaFoldDB" id="X0WT75"/>
<name>X0WT75_9ZZZZ</name>
<sequence>MWYHRNYKESQRTYGSVGSMAAKLFLGSVLLGLFCTGCADHRISLTDFMEMQQQIAQDAAPQPATAADV</sequence>
<accession>X0WT75</accession>
<comment type="caution">
    <text evidence="1">The sequence shown here is derived from an EMBL/GenBank/DDBJ whole genome shotgun (WGS) entry which is preliminary data.</text>
</comment>
<reference evidence="1" key="1">
    <citation type="journal article" date="2014" name="Front. Microbiol.">
        <title>High frequency of phylogenetically diverse reductive dehalogenase-homologous genes in deep subseafloor sedimentary metagenomes.</title>
        <authorList>
            <person name="Kawai M."/>
            <person name="Futagami T."/>
            <person name="Toyoda A."/>
            <person name="Takaki Y."/>
            <person name="Nishi S."/>
            <person name="Hori S."/>
            <person name="Arai W."/>
            <person name="Tsubouchi T."/>
            <person name="Morono Y."/>
            <person name="Uchiyama I."/>
            <person name="Ito T."/>
            <person name="Fujiyama A."/>
            <person name="Inagaki F."/>
            <person name="Takami H."/>
        </authorList>
    </citation>
    <scope>NUCLEOTIDE SEQUENCE</scope>
    <source>
        <strain evidence="1">Expedition CK06-06</strain>
    </source>
</reference>
<gene>
    <name evidence="1" type="ORF">S01H1_52157</name>
</gene>
<proteinExistence type="predicted"/>
<evidence type="ECO:0000313" key="1">
    <source>
        <dbReference type="EMBL" id="GAG27713.1"/>
    </source>
</evidence>
<protein>
    <submittedName>
        <fullName evidence="1">Uncharacterized protein</fullName>
    </submittedName>
</protein>
<feature type="non-terminal residue" evidence="1">
    <location>
        <position position="69"/>
    </location>
</feature>
<dbReference type="EMBL" id="BARS01033703">
    <property type="protein sequence ID" value="GAG27713.1"/>
    <property type="molecule type" value="Genomic_DNA"/>
</dbReference>